<evidence type="ECO:0000313" key="2">
    <source>
        <dbReference type="EMBL" id="TXD35535.1"/>
    </source>
</evidence>
<dbReference type="EMBL" id="VOSL01000049">
    <property type="protein sequence ID" value="TXD35535.1"/>
    <property type="molecule type" value="Genomic_DNA"/>
</dbReference>
<proteinExistence type="predicted"/>
<dbReference type="Proteomes" id="UP000321046">
    <property type="component" value="Unassembled WGS sequence"/>
</dbReference>
<dbReference type="AlphaFoldDB" id="A0A5C6XDN4"/>
<feature type="chain" id="PRO_5022696689" evidence="1">
    <location>
        <begin position="21"/>
        <end position="246"/>
    </location>
</feature>
<gene>
    <name evidence="2" type="ORF">FRC96_11165</name>
</gene>
<name>A0A5C6XDN4_9DELT</name>
<organism evidence="2 3">
    <name type="scientific">Lujinxingia vulgaris</name>
    <dbReference type="NCBI Taxonomy" id="2600176"/>
    <lineage>
        <taxon>Bacteria</taxon>
        <taxon>Deltaproteobacteria</taxon>
        <taxon>Bradymonadales</taxon>
        <taxon>Lujinxingiaceae</taxon>
        <taxon>Lujinxingia</taxon>
    </lineage>
</organism>
<accession>A0A5C6XDN4</accession>
<comment type="caution">
    <text evidence="2">The sequence shown here is derived from an EMBL/GenBank/DDBJ whole genome shotgun (WGS) entry which is preliminary data.</text>
</comment>
<keyword evidence="1" id="KW-0732">Signal</keyword>
<feature type="signal peptide" evidence="1">
    <location>
        <begin position="1"/>
        <end position="20"/>
    </location>
</feature>
<sequence length="246" mass="27606">MRFASLLLIALTGLLFVSCASVPDPPPPDLALDRDETVTRLASVHEAESAIIQDIERLDSLLLSLSTLTNREHNEAFPIDLFRLVAVACLNTEYSGRERTTPVPGSAAPLTCRPAHLDRLNAEIALMPLEARNDALRLLFLIDQIRLLKGSLRMRLAAMPEQIADHREFIASSRTNVRQIEADYARRRTLFSAAGWSQVNQVLSDQRNLLRQFDARLDELTAAYPDWPARVDTLVTAVYFRLSRMG</sequence>
<evidence type="ECO:0000313" key="3">
    <source>
        <dbReference type="Proteomes" id="UP000321046"/>
    </source>
</evidence>
<reference evidence="2 3" key="1">
    <citation type="submission" date="2019-08" db="EMBL/GenBank/DDBJ databases">
        <title>Bradymonadales sp. TMQ2.</title>
        <authorList>
            <person name="Liang Q."/>
        </authorList>
    </citation>
    <scope>NUCLEOTIDE SEQUENCE [LARGE SCALE GENOMIC DNA]</scope>
    <source>
        <strain evidence="2 3">TMQ2</strain>
    </source>
</reference>
<dbReference type="RefSeq" id="WP_146974577.1">
    <property type="nucleotide sequence ID" value="NZ_VOSL01000049.1"/>
</dbReference>
<dbReference type="OrthoDB" id="5502868at2"/>
<evidence type="ECO:0000256" key="1">
    <source>
        <dbReference type="SAM" id="SignalP"/>
    </source>
</evidence>
<dbReference type="PROSITE" id="PS51257">
    <property type="entry name" value="PROKAR_LIPOPROTEIN"/>
    <property type="match status" value="1"/>
</dbReference>
<protein>
    <submittedName>
        <fullName evidence="2">Uncharacterized protein</fullName>
    </submittedName>
</protein>